<comment type="caution">
    <text evidence="5">The sequence shown here is derived from an EMBL/GenBank/DDBJ whole genome shotgun (WGS) entry which is preliminary data.</text>
</comment>
<accession>A0A916Z372</accession>
<evidence type="ECO:0000256" key="1">
    <source>
        <dbReference type="ARBA" id="ARBA00022448"/>
    </source>
</evidence>
<dbReference type="Pfam" id="PF25967">
    <property type="entry name" value="RND-MFP_C"/>
    <property type="match status" value="1"/>
</dbReference>
<keyword evidence="6" id="KW-1185">Reference proteome</keyword>
<feature type="domain" description="Multidrug resistance protein MdtA-like barrel-sandwich hybrid" evidence="3">
    <location>
        <begin position="85"/>
        <end position="190"/>
    </location>
</feature>
<reference evidence="5" key="1">
    <citation type="journal article" date="2014" name="Int. J. Syst. Evol. Microbiol.">
        <title>Complete genome sequence of Corynebacterium casei LMG S-19264T (=DSM 44701T), isolated from a smear-ripened cheese.</title>
        <authorList>
            <consortium name="US DOE Joint Genome Institute (JGI-PGF)"/>
            <person name="Walter F."/>
            <person name="Albersmeier A."/>
            <person name="Kalinowski J."/>
            <person name="Ruckert C."/>
        </authorList>
    </citation>
    <scope>NUCLEOTIDE SEQUENCE</scope>
    <source>
        <strain evidence="5">CGMCC 1.15178</strain>
    </source>
</reference>
<evidence type="ECO:0000313" key="6">
    <source>
        <dbReference type="Proteomes" id="UP000612456"/>
    </source>
</evidence>
<evidence type="ECO:0000259" key="4">
    <source>
        <dbReference type="Pfam" id="PF25967"/>
    </source>
</evidence>
<sequence length="347" mass="38802">MSLNQNRSRRRMLLKQTSMLLLAASLLSGCSLLPSGEKSLAPPLIKPSQERFDSVEVKKGTIERYFSGTAVVTSKRSIPLFYKENGRLKDIYVNQNDVVKAGQLLAELDRGDLDLRIKLQKLNLEKATLEFVKAKQNKEDSSLIRLREIDKEREQIAMDSLEQEASSARMTAPIDGIVTYKDTIAAGDGISGYKPIVSVSDPKELYLVCMVEDPKTISAIQYHMVVEVTVGKNKVSGKVIQSPSSAPFTDNKEQAERNSKLLYIELDKPNDKLVMGDTVQLHIMLEKHDNVIVLPRSGLRTYLGRTYVQVLEGDRRKEVDVEAGIITSTEVEIVKGLEPEQQVILNN</sequence>
<dbReference type="InterPro" id="IPR058627">
    <property type="entry name" value="MdtA-like_C"/>
</dbReference>
<dbReference type="GO" id="GO:0015562">
    <property type="term" value="F:efflux transmembrane transporter activity"/>
    <property type="evidence" value="ECO:0007669"/>
    <property type="project" value="TreeGrafter"/>
</dbReference>
<keyword evidence="2" id="KW-0732">Signal</keyword>
<dbReference type="Gene3D" id="2.40.50.100">
    <property type="match status" value="1"/>
</dbReference>
<dbReference type="SUPFAM" id="SSF111369">
    <property type="entry name" value="HlyD-like secretion proteins"/>
    <property type="match status" value="1"/>
</dbReference>
<keyword evidence="1" id="KW-0813">Transport</keyword>
<dbReference type="Gene3D" id="2.40.420.20">
    <property type="match status" value="1"/>
</dbReference>
<proteinExistence type="predicted"/>
<dbReference type="Pfam" id="PF25917">
    <property type="entry name" value="BSH_RND"/>
    <property type="match status" value="1"/>
</dbReference>
<dbReference type="EMBL" id="BMHP01000002">
    <property type="protein sequence ID" value="GGD73914.1"/>
    <property type="molecule type" value="Genomic_DNA"/>
</dbReference>
<dbReference type="PROSITE" id="PS51257">
    <property type="entry name" value="PROKAR_LIPOPROTEIN"/>
    <property type="match status" value="1"/>
</dbReference>
<dbReference type="GO" id="GO:1990281">
    <property type="term" value="C:efflux pump complex"/>
    <property type="evidence" value="ECO:0007669"/>
    <property type="project" value="TreeGrafter"/>
</dbReference>
<organism evidence="5 6">
    <name type="scientific">Paenibacillus nasutitermitis</name>
    <dbReference type="NCBI Taxonomy" id="1652958"/>
    <lineage>
        <taxon>Bacteria</taxon>
        <taxon>Bacillati</taxon>
        <taxon>Bacillota</taxon>
        <taxon>Bacilli</taxon>
        <taxon>Bacillales</taxon>
        <taxon>Paenibacillaceae</taxon>
        <taxon>Paenibacillus</taxon>
    </lineage>
</organism>
<reference evidence="5" key="2">
    <citation type="submission" date="2020-09" db="EMBL/GenBank/DDBJ databases">
        <authorList>
            <person name="Sun Q."/>
            <person name="Zhou Y."/>
        </authorList>
    </citation>
    <scope>NUCLEOTIDE SEQUENCE</scope>
    <source>
        <strain evidence="5">CGMCC 1.15178</strain>
    </source>
</reference>
<name>A0A916Z372_9BACL</name>
<dbReference type="AlphaFoldDB" id="A0A916Z372"/>
<evidence type="ECO:0000313" key="5">
    <source>
        <dbReference type="EMBL" id="GGD73914.1"/>
    </source>
</evidence>
<evidence type="ECO:0000259" key="3">
    <source>
        <dbReference type="Pfam" id="PF25917"/>
    </source>
</evidence>
<protein>
    <submittedName>
        <fullName evidence="5">Multidrug resistance protein MdtA</fullName>
    </submittedName>
</protein>
<dbReference type="Proteomes" id="UP000612456">
    <property type="component" value="Unassembled WGS sequence"/>
</dbReference>
<dbReference type="PROSITE" id="PS51318">
    <property type="entry name" value="TAT"/>
    <property type="match status" value="1"/>
</dbReference>
<dbReference type="PANTHER" id="PTHR30469">
    <property type="entry name" value="MULTIDRUG RESISTANCE PROTEIN MDTA"/>
    <property type="match status" value="1"/>
</dbReference>
<dbReference type="InterPro" id="IPR058625">
    <property type="entry name" value="MdtA-like_BSH"/>
</dbReference>
<dbReference type="RefSeq" id="WP_188993160.1">
    <property type="nucleotide sequence ID" value="NZ_BMHP01000002.1"/>
</dbReference>
<evidence type="ECO:0000256" key="2">
    <source>
        <dbReference type="SAM" id="SignalP"/>
    </source>
</evidence>
<dbReference type="PANTHER" id="PTHR30469:SF33">
    <property type="entry name" value="SLR1207 PROTEIN"/>
    <property type="match status" value="1"/>
</dbReference>
<dbReference type="InterPro" id="IPR006311">
    <property type="entry name" value="TAT_signal"/>
</dbReference>
<gene>
    <name evidence="5" type="primary">mdtA</name>
    <name evidence="5" type="ORF">GCM10010911_34750</name>
</gene>
<feature type="domain" description="Multidrug resistance protein MdtA-like C-terminal permuted SH3" evidence="4">
    <location>
        <begin position="290"/>
        <end position="345"/>
    </location>
</feature>
<feature type="chain" id="PRO_5039556459" evidence="2">
    <location>
        <begin position="24"/>
        <end position="347"/>
    </location>
</feature>
<feature type="signal peptide" evidence="2">
    <location>
        <begin position="1"/>
        <end position="23"/>
    </location>
</feature>